<reference evidence="1" key="1">
    <citation type="journal article" date="2021" name="Proc. Natl. Acad. Sci. U.S.A.">
        <title>A Catalog of Tens of Thousands of Viruses from Human Metagenomes Reveals Hidden Associations with Chronic Diseases.</title>
        <authorList>
            <person name="Tisza M.J."/>
            <person name="Buck C.B."/>
        </authorList>
    </citation>
    <scope>NUCLEOTIDE SEQUENCE</scope>
    <source>
        <strain evidence="1">CtXwe21</strain>
    </source>
</reference>
<proteinExistence type="predicted"/>
<dbReference type="EMBL" id="BK015537">
    <property type="protein sequence ID" value="DAE11802.1"/>
    <property type="molecule type" value="Genomic_DNA"/>
</dbReference>
<accession>A0A8S5PY48</accession>
<name>A0A8S5PY48_9CAUD</name>
<organism evidence="1">
    <name type="scientific">Myoviridae sp. ctXwe21</name>
    <dbReference type="NCBI Taxonomy" id="2825123"/>
    <lineage>
        <taxon>Viruses</taxon>
        <taxon>Duplodnaviria</taxon>
        <taxon>Heunggongvirae</taxon>
        <taxon>Uroviricota</taxon>
        <taxon>Caudoviricetes</taxon>
    </lineage>
</organism>
<protein>
    <submittedName>
        <fullName evidence="1">Uncharacterized protein</fullName>
    </submittedName>
</protein>
<sequence length="38" mass="4388">MNRFCSHNKKMHLLRAANKTIGFYLWTFPLPHSVGAIS</sequence>
<evidence type="ECO:0000313" key="1">
    <source>
        <dbReference type="EMBL" id="DAE11802.1"/>
    </source>
</evidence>